<comment type="similarity">
    <text evidence="1 2">Belongs to the eIF-2B alpha/beta/delta subunits family.</text>
</comment>
<dbReference type="InterPro" id="IPR042529">
    <property type="entry name" value="IF_2B-like_C"/>
</dbReference>
<gene>
    <name evidence="4" type="ORF">AYL99_01883</name>
</gene>
<dbReference type="GO" id="GO:0019509">
    <property type="term" value="P:L-methionine salvage from methylthioadenosine"/>
    <property type="evidence" value="ECO:0007669"/>
    <property type="project" value="TreeGrafter"/>
</dbReference>
<organism evidence="4 5">
    <name type="scientific">Fonsecaea erecta</name>
    <dbReference type="NCBI Taxonomy" id="1367422"/>
    <lineage>
        <taxon>Eukaryota</taxon>
        <taxon>Fungi</taxon>
        <taxon>Dikarya</taxon>
        <taxon>Ascomycota</taxon>
        <taxon>Pezizomycotina</taxon>
        <taxon>Eurotiomycetes</taxon>
        <taxon>Chaetothyriomycetidae</taxon>
        <taxon>Chaetothyriales</taxon>
        <taxon>Herpotrichiellaceae</taxon>
        <taxon>Fonsecaea</taxon>
    </lineage>
</organism>
<evidence type="ECO:0000256" key="2">
    <source>
        <dbReference type="RuleBase" id="RU003814"/>
    </source>
</evidence>
<evidence type="ECO:0000313" key="5">
    <source>
        <dbReference type="Proteomes" id="UP000078343"/>
    </source>
</evidence>
<accession>A0A178ZT88</accession>
<dbReference type="AlphaFoldDB" id="A0A178ZT88"/>
<dbReference type="InterPro" id="IPR015797">
    <property type="entry name" value="NUDIX_hydrolase-like_dom_sf"/>
</dbReference>
<protein>
    <recommendedName>
        <fullName evidence="3">Nudix hydrolase domain-containing protein</fullName>
    </recommendedName>
</protein>
<name>A0A178ZT88_9EURO</name>
<dbReference type="RefSeq" id="XP_018696023.1">
    <property type="nucleotide sequence ID" value="XM_018833399.1"/>
</dbReference>
<dbReference type="Proteomes" id="UP000078343">
    <property type="component" value="Unassembled WGS sequence"/>
</dbReference>
<dbReference type="GeneID" id="30006053"/>
<dbReference type="Pfam" id="PF00293">
    <property type="entry name" value="NUDIX"/>
    <property type="match status" value="1"/>
</dbReference>
<comment type="caution">
    <text evidence="4">The sequence shown here is derived from an EMBL/GenBank/DDBJ whole genome shotgun (WGS) entry which is preliminary data.</text>
</comment>
<dbReference type="STRING" id="1367422.A0A178ZT88"/>
<dbReference type="InterPro" id="IPR000086">
    <property type="entry name" value="NUDIX_hydrolase_dom"/>
</dbReference>
<dbReference type="Pfam" id="PF01008">
    <property type="entry name" value="IF-2B"/>
    <property type="match status" value="1"/>
</dbReference>
<sequence length="589" mass="65628">MAHSLAAAAGHNLERRTVVSVLLFPHQPYATKPSRVLLFRRSDKVSTYRRKLAPIAGSVETFDKSPLQAAWRELKEETSFGPGQIELWRRGAGFEFTDQKAVVTGEGEHRVKGRIWTVWPFAFRLTKETADYDDDVEKLGLQMNFEHLGCQWQSVDDILSGKILDDCVPRLEVTLGQVWVDPDSVLYQGLEELRLDHSHGARELATMAVKSLIRIVEHDQQTKQQIDAAAWWKGFQRQAFHLAFNGRPSMAAAISNAVAAALKEAKTHIESSQPSPSPPPSQQDYLEKVKQSLEVSVAKRAELSQRVSYQFSKFLQERFRSNTQKHADEGKTNWRIKILTLSSSSTIKAAILHALDADETLSIELRILESRPLNEGVSFAQALTDEAQRRRRRETPGATATTTTGLLPFDNRLRILLASDASVGVLSRDNDHDNDGEDAVDLVVLGADRISGVTGAVSNKTGSLAAALVAKAVTRGRAVVVCVSESEKIAVAPGMAEEDHAEEDNDPAELTASWDLRPQGPEHEQGRSALWKKMVTVRNVYFEWVPATHIDYYVCEDGTLSSTQEIRERSQRIRDVMDEVFTVEQEVGL</sequence>
<dbReference type="OrthoDB" id="206213at2759"/>
<dbReference type="SUPFAM" id="SSF55811">
    <property type="entry name" value="Nudix"/>
    <property type="match status" value="1"/>
</dbReference>
<evidence type="ECO:0000313" key="4">
    <source>
        <dbReference type="EMBL" id="OAP62656.1"/>
    </source>
</evidence>
<dbReference type="InterPro" id="IPR037171">
    <property type="entry name" value="NagB/RpiA_transferase-like"/>
</dbReference>
<dbReference type="EMBL" id="LVYI01000002">
    <property type="protein sequence ID" value="OAP62656.1"/>
    <property type="molecule type" value="Genomic_DNA"/>
</dbReference>
<evidence type="ECO:0000259" key="3">
    <source>
        <dbReference type="PROSITE" id="PS51462"/>
    </source>
</evidence>
<feature type="domain" description="Nudix hydrolase" evidence="3">
    <location>
        <begin position="14"/>
        <end position="177"/>
    </location>
</feature>
<dbReference type="InterPro" id="IPR000649">
    <property type="entry name" value="IF-2B-related"/>
</dbReference>
<dbReference type="Gene3D" id="3.40.50.10470">
    <property type="entry name" value="Translation initiation factor eif-2b, domain 2"/>
    <property type="match status" value="1"/>
</dbReference>
<dbReference type="PANTHER" id="PTHR43475:SF3">
    <property type="entry name" value="TRANSLATION INITIATION FACTOR EIF-2B SUBUNIT FAMILY PROTEIN (AFU_ORTHOLOGUE AFUA_2G14290)"/>
    <property type="match status" value="1"/>
</dbReference>
<proteinExistence type="inferred from homology"/>
<dbReference type="GO" id="GO:0046523">
    <property type="term" value="F:S-methyl-5-thioribose-1-phosphate isomerase activity"/>
    <property type="evidence" value="ECO:0007669"/>
    <property type="project" value="TreeGrafter"/>
</dbReference>
<dbReference type="Gene3D" id="3.90.79.10">
    <property type="entry name" value="Nucleoside Triphosphate Pyrophosphohydrolase"/>
    <property type="match status" value="1"/>
</dbReference>
<reference evidence="4 5" key="1">
    <citation type="submission" date="2016-04" db="EMBL/GenBank/DDBJ databases">
        <title>Draft genome of Fonsecaea erecta CBS 125763.</title>
        <authorList>
            <person name="Weiss V.A."/>
            <person name="Vicente V.A."/>
            <person name="Raittz R.T."/>
            <person name="Moreno L.F."/>
            <person name="De Souza E.M."/>
            <person name="Pedrosa F.O."/>
            <person name="Steffens M.B."/>
            <person name="Faoro H."/>
            <person name="Tadra-Sfeir M.Z."/>
            <person name="Najafzadeh M.J."/>
            <person name="Felipe M.S."/>
            <person name="Teixeira M."/>
            <person name="Sun J."/>
            <person name="Xi L."/>
            <person name="Gomes R."/>
            <person name="De Azevedo C.M."/>
            <person name="Salgado C.G."/>
            <person name="Da Silva M.B."/>
            <person name="Nascimento M.F."/>
            <person name="Queiroz-Telles F."/>
            <person name="Attili D.S."/>
            <person name="Gorbushina A."/>
        </authorList>
    </citation>
    <scope>NUCLEOTIDE SEQUENCE [LARGE SCALE GENOMIC DNA]</scope>
    <source>
        <strain evidence="4 5">CBS 125763</strain>
    </source>
</reference>
<dbReference type="PANTHER" id="PTHR43475">
    <property type="entry name" value="METHYLTHIORIBOSE-1-PHOSPHATE ISOMERASE"/>
    <property type="match status" value="1"/>
</dbReference>
<dbReference type="PROSITE" id="PS51462">
    <property type="entry name" value="NUDIX"/>
    <property type="match status" value="1"/>
</dbReference>
<dbReference type="SUPFAM" id="SSF100950">
    <property type="entry name" value="NagB/RpiA/CoA transferase-like"/>
    <property type="match status" value="1"/>
</dbReference>
<keyword evidence="5" id="KW-1185">Reference proteome</keyword>
<evidence type="ECO:0000256" key="1">
    <source>
        <dbReference type="ARBA" id="ARBA00007251"/>
    </source>
</evidence>